<evidence type="ECO:0000313" key="2">
    <source>
        <dbReference type="Proteomes" id="UP001139031"/>
    </source>
</evidence>
<evidence type="ECO:0008006" key="3">
    <source>
        <dbReference type="Google" id="ProtNLM"/>
    </source>
</evidence>
<reference evidence="1" key="1">
    <citation type="submission" date="2021-08" db="EMBL/GenBank/DDBJ databases">
        <authorList>
            <person name="Stevens D.C."/>
        </authorList>
    </citation>
    <scope>NUCLEOTIDE SEQUENCE</scope>
    <source>
        <strain evidence="1">DSM 53165</strain>
    </source>
</reference>
<evidence type="ECO:0000313" key="1">
    <source>
        <dbReference type="EMBL" id="MBZ5711673.1"/>
    </source>
</evidence>
<accession>A0ABS7TTY8</accession>
<sequence>MSRSIHDTHGVLQRILADDYADLDAQSELADEVRENIRRQRRIKRRIREQRGRDGRLPLAIVDPDTAPVLVEDGGPYVHHAATEADVREILRRMPPGSLDGLGPIRLCVGDERRATEDESADPWTGRPGSEVLPGAYGPDFAGLYDGQDASVRLHAFVHEPGAPGPFGVYLKLRALAVLVHELSHHYDYTFRTRGDRWRMDPGDKTETYADTRAFGLVESCVVPYLHERYGDECAAFRRWQLQHAGCSLPLEVLADERREHTGPGDSFVMLVFKLAAGRDPLDARADYAECLALHRRDEEARQVADGVLGERPEHAGALLTRAEVAFRRGDDDVAEQSCRAALASSPDAELLLARLLCRQARWQELADVTTHALIKRERQRLRALRARARVELLELDAAAEDVAVLQRSTDLFMQSEAAIIEALRLCRGGRWEEALAAGERLLDAGRLGPVRRAEVRALVLECALRLERDDRLVPLEAAEVAGLRGRGHDAWMNRLMAELRGWSARVGEGAADPGAVP</sequence>
<proteinExistence type="predicted"/>
<dbReference type="SUPFAM" id="SSF48452">
    <property type="entry name" value="TPR-like"/>
    <property type="match status" value="1"/>
</dbReference>
<comment type="caution">
    <text evidence="1">The sequence shown here is derived from an EMBL/GenBank/DDBJ whole genome shotgun (WGS) entry which is preliminary data.</text>
</comment>
<dbReference type="RefSeq" id="WP_224193434.1">
    <property type="nucleotide sequence ID" value="NZ_JAIRAU010000027.1"/>
</dbReference>
<keyword evidence="2" id="KW-1185">Reference proteome</keyword>
<protein>
    <recommendedName>
        <fullName evidence="3">Tetratricopeptide repeat protein</fullName>
    </recommendedName>
</protein>
<dbReference type="Gene3D" id="1.25.40.10">
    <property type="entry name" value="Tetratricopeptide repeat domain"/>
    <property type="match status" value="1"/>
</dbReference>
<dbReference type="EMBL" id="JAIRAU010000027">
    <property type="protein sequence ID" value="MBZ5711673.1"/>
    <property type="molecule type" value="Genomic_DNA"/>
</dbReference>
<name>A0ABS7TTY8_9BACT</name>
<dbReference type="Proteomes" id="UP001139031">
    <property type="component" value="Unassembled WGS sequence"/>
</dbReference>
<gene>
    <name evidence="1" type="ORF">K7C98_20730</name>
</gene>
<organism evidence="1 2">
    <name type="scientific">Nannocystis pusilla</name>
    <dbReference type="NCBI Taxonomy" id="889268"/>
    <lineage>
        <taxon>Bacteria</taxon>
        <taxon>Pseudomonadati</taxon>
        <taxon>Myxococcota</taxon>
        <taxon>Polyangia</taxon>
        <taxon>Nannocystales</taxon>
        <taxon>Nannocystaceae</taxon>
        <taxon>Nannocystis</taxon>
    </lineage>
</organism>
<dbReference type="InterPro" id="IPR011990">
    <property type="entry name" value="TPR-like_helical_dom_sf"/>
</dbReference>